<keyword evidence="1" id="KW-0732">Signal</keyword>
<dbReference type="Proteomes" id="UP001283341">
    <property type="component" value="Unassembled WGS sequence"/>
</dbReference>
<name>A0AAE0HTX0_9PEZI</name>
<feature type="chain" id="PRO_5042136980" description="Secreted protein" evidence="1">
    <location>
        <begin position="17"/>
        <end position="205"/>
    </location>
</feature>
<dbReference type="EMBL" id="JAUEDM010000008">
    <property type="protein sequence ID" value="KAK3312833.1"/>
    <property type="molecule type" value="Genomic_DNA"/>
</dbReference>
<keyword evidence="3" id="KW-1185">Reference proteome</keyword>
<dbReference type="Pfam" id="PF14273">
    <property type="entry name" value="DUF4360"/>
    <property type="match status" value="1"/>
</dbReference>
<evidence type="ECO:0000313" key="2">
    <source>
        <dbReference type="EMBL" id="KAK3312833.1"/>
    </source>
</evidence>
<gene>
    <name evidence="2" type="ORF">B0H66DRAFT_578122</name>
</gene>
<dbReference type="PANTHER" id="PTHR38847">
    <property type="match status" value="1"/>
</dbReference>
<proteinExistence type="predicted"/>
<evidence type="ECO:0000256" key="1">
    <source>
        <dbReference type="SAM" id="SignalP"/>
    </source>
</evidence>
<feature type="signal peptide" evidence="1">
    <location>
        <begin position="1"/>
        <end position="16"/>
    </location>
</feature>
<evidence type="ECO:0000313" key="3">
    <source>
        <dbReference type="Proteomes" id="UP001283341"/>
    </source>
</evidence>
<protein>
    <recommendedName>
        <fullName evidence="4">Secreted protein</fullName>
    </recommendedName>
</protein>
<evidence type="ECO:0008006" key="4">
    <source>
        <dbReference type="Google" id="ProtNLM"/>
    </source>
</evidence>
<organism evidence="2 3">
    <name type="scientific">Apodospora peruviana</name>
    <dbReference type="NCBI Taxonomy" id="516989"/>
    <lineage>
        <taxon>Eukaryota</taxon>
        <taxon>Fungi</taxon>
        <taxon>Dikarya</taxon>
        <taxon>Ascomycota</taxon>
        <taxon>Pezizomycotina</taxon>
        <taxon>Sordariomycetes</taxon>
        <taxon>Sordariomycetidae</taxon>
        <taxon>Sordariales</taxon>
        <taxon>Lasiosphaeriaceae</taxon>
        <taxon>Apodospora</taxon>
    </lineage>
</organism>
<dbReference type="InterPro" id="IPR025649">
    <property type="entry name" value="DUF4360"/>
</dbReference>
<dbReference type="PANTHER" id="PTHR38847:SF1">
    <property type="entry name" value="PSEUDOURIDINE SYNTHASE RSUA_RLUA-LIKE DOMAIN-CONTAINING PROTEIN"/>
    <property type="match status" value="1"/>
</dbReference>
<dbReference type="AlphaFoldDB" id="A0AAE0HTX0"/>
<reference evidence="2" key="1">
    <citation type="journal article" date="2023" name="Mol. Phylogenet. Evol.">
        <title>Genome-scale phylogeny and comparative genomics of the fungal order Sordariales.</title>
        <authorList>
            <person name="Hensen N."/>
            <person name="Bonometti L."/>
            <person name="Westerberg I."/>
            <person name="Brannstrom I.O."/>
            <person name="Guillou S."/>
            <person name="Cros-Aarteil S."/>
            <person name="Calhoun S."/>
            <person name="Haridas S."/>
            <person name="Kuo A."/>
            <person name="Mondo S."/>
            <person name="Pangilinan J."/>
            <person name="Riley R."/>
            <person name="LaButti K."/>
            <person name="Andreopoulos B."/>
            <person name="Lipzen A."/>
            <person name="Chen C."/>
            <person name="Yan M."/>
            <person name="Daum C."/>
            <person name="Ng V."/>
            <person name="Clum A."/>
            <person name="Steindorff A."/>
            <person name="Ohm R.A."/>
            <person name="Martin F."/>
            <person name="Silar P."/>
            <person name="Natvig D.O."/>
            <person name="Lalanne C."/>
            <person name="Gautier V."/>
            <person name="Ament-Velasquez S.L."/>
            <person name="Kruys A."/>
            <person name="Hutchinson M.I."/>
            <person name="Powell A.J."/>
            <person name="Barry K."/>
            <person name="Miller A.N."/>
            <person name="Grigoriev I.V."/>
            <person name="Debuchy R."/>
            <person name="Gladieux P."/>
            <person name="Hiltunen Thoren M."/>
            <person name="Johannesson H."/>
        </authorList>
    </citation>
    <scope>NUCLEOTIDE SEQUENCE</scope>
    <source>
        <strain evidence="2">CBS 118394</strain>
    </source>
</reference>
<accession>A0AAE0HTX0</accession>
<comment type="caution">
    <text evidence="2">The sequence shown here is derived from an EMBL/GenBank/DDBJ whole genome shotgun (WGS) entry which is preliminary data.</text>
</comment>
<sequence>MSPVTILPIFAGLAAGLPTEVDANRRAASSSPDEVRVASIAYAGSGCSASTITGPFSSDGKTFGLPHGSLVAQSGPGTSPAYNRRNCQIALKIRYSSGWQFSVTEAEYTGSAQLPGGVSGSSNAIIYFGGETNQATSTKTIGGPFDGKYVHVAKFVGANAVWSPCGSESILNINADAHLDPDNVRDTARFTVDTPPVVDVQWRRC</sequence>
<reference evidence="2" key="2">
    <citation type="submission" date="2023-06" db="EMBL/GenBank/DDBJ databases">
        <authorList>
            <consortium name="Lawrence Berkeley National Laboratory"/>
            <person name="Haridas S."/>
            <person name="Hensen N."/>
            <person name="Bonometti L."/>
            <person name="Westerberg I."/>
            <person name="Brannstrom I.O."/>
            <person name="Guillou S."/>
            <person name="Cros-Aarteil S."/>
            <person name="Calhoun S."/>
            <person name="Kuo A."/>
            <person name="Mondo S."/>
            <person name="Pangilinan J."/>
            <person name="Riley R."/>
            <person name="Labutti K."/>
            <person name="Andreopoulos B."/>
            <person name="Lipzen A."/>
            <person name="Chen C."/>
            <person name="Yanf M."/>
            <person name="Daum C."/>
            <person name="Ng V."/>
            <person name="Clum A."/>
            <person name="Steindorff A."/>
            <person name="Ohm R."/>
            <person name="Martin F."/>
            <person name="Silar P."/>
            <person name="Natvig D."/>
            <person name="Lalanne C."/>
            <person name="Gautier V."/>
            <person name="Ament-Velasquez S.L."/>
            <person name="Kruys A."/>
            <person name="Hutchinson M.I."/>
            <person name="Powell A.J."/>
            <person name="Barry K."/>
            <person name="Miller A.N."/>
            <person name="Grigoriev I.V."/>
            <person name="Debuchy R."/>
            <person name="Gladieux P."/>
            <person name="Thoren M.H."/>
            <person name="Johannesson H."/>
        </authorList>
    </citation>
    <scope>NUCLEOTIDE SEQUENCE</scope>
    <source>
        <strain evidence="2">CBS 118394</strain>
    </source>
</reference>